<dbReference type="EMBL" id="CP002959">
    <property type="protein sequence ID" value="AFM11312.1"/>
    <property type="molecule type" value="Genomic_DNA"/>
</dbReference>
<name>I4B205_TURPD</name>
<evidence type="ECO:0000256" key="2">
    <source>
        <dbReference type="SAM" id="SignalP"/>
    </source>
</evidence>
<dbReference type="STRING" id="869212.Turpa_0660"/>
<dbReference type="HOGENOM" id="CLU_1282750_0_0_12"/>
<keyword evidence="2" id="KW-0732">Signal</keyword>
<feature type="region of interest" description="Disordered" evidence="1">
    <location>
        <begin position="51"/>
        <end position="77"/>
    </location>
</feature>
<dbReference type="Proteomes" id="UP000006048">
    <property type="component" value="Chromosome"/>
</dbReference>
<feature type="chain" id="PRO_5003685771" evidence="2">
    <location>
        <begin position="23"/>
        <end position="215"/>
    </location>
</feature>
<dbReference type="AlphaFoldDB" id="I4B205"/>
<evidence type="ECO:0000256" key="1">
    <source>
        <dbReference type="SAM" id="MobiDB-lite"/>
    </source>
</evidence>
<sequence>MRRQAFILFLLTLCLPFGIAHAQMNGTGDLSHPTVDELHLKLNELVSRFKADEDQKRKNAEQAKVKGDKPQNTGPSDEFRIVLQRGGMRTAGDRDNPVVLEEVIMKMAGSNVVAIELKYEEAALRRQFIHKRSIKNDDIKKTSYGHINLYYHAEGDVSKSEVLVNMSSTDRAKLLAIYIDGLLRAIRDLDDRVLAAKKFAGKKMNNALNMGVRIR</sequence>
<evidence type="ECO:0000313" key="3">
    <source>
        <dbReference type="EMBL" id="AFM11312.1"/>
    </source>
</evidence>
<organism evidence="3 4">
    <name type="scientific">Turneriella parva (strain ATCC BAA-1111 / DSM 21527 / NCTC 11395 / H)</name>
    <name type="common">Leptospira parva</name>
    <dbReference type="NCBI Taxonomy" id="869212"/>
    <lineage>
        <taxon>Bacteria</taxon>
        <taxon>Pseudomonadati</taxon>
        <taxon>Spirochaetota</taxon>
        <taxon>Spirochaetia</taxon>
        <taxon>Leptospirales</taxon>
        <taxon>Leptospiraceae</taxon>
        <taxon>Turneriella</taxon>
    </lineage>
</organism>
<dbReference type="KEGG" id="tpx:Turpa_0660"/>
<protein>
    <submittedName>
        <fullName evidence="3">Uncharacterized protein</fullName>
    </submittedName>
</protein>
<reference evidence="3 4" key="1">
    <citation type="submission" date="2012-06" db="EMBL/GenBank/DDBJ databases">
        <title>The complete chromosome of genome of Turneriella parva DSM 21527.</title>
        <authorList>
            <consortium name="US DOE Joint Genome Institute (JGI-PGF)"/>
            <person name="Lucas S."/>
            <person name="Han J."/>
            <person name="Lapidus A."/>
            <person name="Bruce D."/>
            <person name="Goodwin L."/>
            <person name="Pitluck S."/>
            <person name="Peters L."/>
            <person name="Kyrpides N."/>
            <person name="Mavromatis K."/>
            <person name="Ivanova N."/>
            <person name="Mikhailova N."/>
            <person name="Chertkov O."/>
            <person name="Detter J.C."/>
            <person name="Tapia R."/>
            <person name="Han C."/>
            <person name="Land M."/>
            <person name="Hauser L."/>
            <person name="Markowitz V."/>
            <person name="Cheng J.-F."/>
            <person name="Hugenholtz P."/>
            <person name="Woyke T."/>
            <person name="Wu D."/>
            <person name="Gronow S."/>
            <person name="Wellnitz S."/>
            <person name="Brambilla E."/>
            <person name="Klenk H.-P."/>
            <person name="Eisen J.A."/>
        </authorList>
    </citation>
    <scope>NUCLEOTIDE SEQUENCE [LARGE SCALE GENOMIC DNA]</scope>
    <source>
        <strain evidence="4">ATCC BAA-1111 / DSM 21527 / NCTC 11395 / H</strain>
    </source>
</reference>
<keyword evidence="4" id="KW-1185">Reference proteome</keyword>
<gene>
    <name evidence="3" type="ordered locus">Turpa_0660</name>
</gene>
<dbReference type="RefSeq" id="WP_014801830.1">
    <property type="nucleotide sequence ID" value="NC_018020.1"/>
</dbReference>
<feature type="compositionally biased region" description="Basic and acidic residues" evidence="1">
    <location>
        <begin position="51"/>
        <end position="69"/>
    </location>
</feature>
<evidence type="ECO:0000313" key="4">
    <source>
        <dbReference type="Proteomes" id="UP000006048"/>
    </source>
</evidence>
<proteinExistence type="predicted"/>
<accession>I4B205</accession>
<feature type="signal peptide" evidence="2">
    <location>
        <begin position="1"/>
        <end position="22"/>
    </location>
</feature>